<evidence type="ECO:0000313" key="3">
    <source>
        <dbReference type="EMBL" id="CAJ2509005.1"/>
    </source>
</evidence>
<keyword evidence="4" id="KW-1185">Reference proteome</keyword>
<evidence type="ECO:0000256" key="2">
    <source>
        <dbReference type="SAM" id="SignalP"/>
    </source>
</evidence>
<evidence type="ECO:0000256" key="1">
    <source>
        <dbReference type="SAM" id="MobiDB-lite"/>
    </source>
</evidence>
<reference evidence="3" key="1">
    <citation type="submission" date="2023-10" db="EMBL/GenBank/DDBJ databases">
        <authorList>
            <person name="Hackl T."/>
        </authorList>
    </citation>
    <scope>NUCLEOTIDE SEQUENCE</scope>
</reference>
<keyword evidence="2" id="KW-0732">Signal</keyword>
<feature type="chain" id="PRO_5042602688" evidence="2">
    <location>
        <begin position="19"/>
        <end position="167"/>
    </location>
</feature>
<feature type="region of interest" description="Disordered" evidence="1">
    <location>
        <begin position="111"/>
        <end position="132"/>
    </location>
</feature>
<gene>
    <name evidence="3" type="ORF">KHLLAP_LOCUS9473</name>
</gene>
<protein>
    <submittedName>
        <fullName evidence="3">Uu.00g140310.m01.CDS01</fullName>
    </submittedName>
</protein>
<organism evidence="3 4">
    <name type="scientific">Anthostomella pinea</name>
    <dbReference type="NCBI Taxonomy" id="933095"/>
    <lineage>
        <taxon>Eukaryota</taxon>
        <taxon>Fungi</taxon>
        <taxon>Dikarya</taxon>
        <taxon>Ascomycota</taxon>
        <taxon>Pezizomycotina</taxon>
        <taxon>Sordariomycetes</taxon>
        <taxon>Xylariomycetidae</taxon>
        <taxon>Xylariales</taxon>
        <taxon>Xylariaceae</taxon>
        <taxon>Anthostomella</taxon>
    </lineage>
</organism>
<name>A0AAI8YLH8_9PEZI</name>
<comment type="caution">
    <text evidence="3">The sequence shown here is derived from an EMBL/GenBank/DDBJ whole genome shotgun (WGS) entry which is preliminary data.</text>
</comment>
<sequence>MKTAPIATLLAAAALGAAHVLHQSSSGDLTLLQESAILKAADRLEVAKGHGVAVSANHKKLQEIDPNHPDDVVSDTDLSDFDEDAKRDVVGFGGTGSRGFTAFRPRTDAVYSPETAGGSPNTQCPDNARPCKTDKDCKDDSTLHYQLGRVKVYCHTCTIKDGKCKAA</sequence>
<dbReference type="Proteomes" id="UP001295740">
    <property type="component" value="Unassembled WGS sequence"/>
</dbReference>
<evidence type="ECO:0000313" key="4">
    <source>
        <dbReference type="Proteomes" id="UP001295740"/>
    </source>
</evidence>
<feature type="signal peptide" evidence="2">
    <location>
        <begin position="1"/>
        <end position="18"/>
    </location>
</feature>
<accession>A0AAI8YLH8</accession>
<dbReference type="EMBL" id="CAUWAG010000012">
    <property type="protein sequence ID" value="CAJ2509005.1"/>
    <property type="molecule type" value="Genomic_DNA"/>
</dbReference>
<proteinExistence type="predicted"/>
<dbReference type="AlphaFoldDB" id="A0AAI8YLH8"/>